<evidence type="ECO:0000259" key="6">
    <source>
        <dbReference type="Pfam" id="PF16188"/>
    </source>
</evidence>
<dbReference type="InterPro" id="IPR032416">
    <property type="entry name" value="Peptidase_M24_C"/>
</dbReference>
<dbReference type="GO" id="GO:0005737">
    <property type="term" value="C:cytoplasm"/>
    <property type="evidence" value="ECO:0007669"/>
    <property type="project" value="UniProtKB-ARBA"/>
</dbReference>
<reference evidence="7 8" key="1">
    <citation type="submission" date="2015-01" db="EMBL/GenBank/DDBJ databases">
        <title>Genome Sequence of Magnetospirillum magnetotacticum Strain MS-1.</title>
        <authorList>
            <person name="Marinov G.K."/>
            <person name="Smalley M.D."/>
            <person name="DeSalvo G."/>
        </authorList>
    </citation>
    <scope>NUCLEOTIDE SEQUENCE [LARGE SCALE GENOMIC DNA]</scope>
    <source>
        <strain evidence="7 8">MS-1</strain>
    </source>
</reference>
<dbReference type="CDD" id="cd01085">
    <property type="entry name" value="APP"/>
    <property type="match status" value="1"/>
</dbReference>
<dbReference type="Gene3D" id="3.90.230.10">
    <property type="entry name" value="Creatinase/methionine aminopeptidase superfamily"/>
    <property type="match status" value="1"/>
</dbReference>
<dbReference type="InterPro" id="IPR036005">
    <property type="entry name" value="Creatinase/aminopeptidase-like"/>
</dbReference>
<keyword evidence="8" id="KW-1185">Reference proteome</keyword>
<feature type="domain" description="Peptidase M24 C-terminal" evidence="6">
    <location>
        <begin position="545"/>
        <end position="605"/>
    </location>
</feature>
<dbReference type="STRING" id="272627.CCC_03348"/>
<keyword evidence="7" id="KW-0031">Aminopeptidase</keyword>
<dbReference type="GO" id="GO:0046872">
    <property type="term" value="F:metal ion binding"/>
    <property type="evidence" value="ECO:0007669"/>
    <property type="project" value="UniProtKB-KW"/>
</dbReference>
<dbReference type="EMBL" id="JXSL01000025">
    <property type="protein sequence ID" value="KIL99130.1"/>
    <property type="molecule type" value="Genomic_DNA"/>
</dbReference>
<keyword evidence="3" id="KW-0378">Hydrolase</keyword>
<keyword evidence="7" id="KW-0645">Protease</keyword>
<dbReference type="Gene3D" id="3.40.350.10">
    <property type="entry name" value="Creatinase/prolidase N-terminal domain"/>
    <property type="match status" value="2"/>
</dbReference>
<dbReference type="PANTHER" id="PTHR43763:SF6">
    <property type="entry name" value="XAA-PRO AMINOPEPTIDASE 1"/>
    <property type="match status" value="1"/>
</dbReference>
<dbReference type="GO" id="GO:0070006">
    <property type="term" value="F:metalloaminopeptidase activity"/>
    <property type="evidence" value="ECO:0007669"/>
    <property type="project" value="InterPro"/>
</dbReference>
<dbReference type="SUPFAM" id="SSF55920">
    <property type="entry name" value="Creatinase/aminopeptidase"/>
    <property type="match status" value="1"/>
</dbReference>
<feature type="domain" description="Creatinase N-terminal" evidence="5">
    <location>
        <begin position="15"/>
        <end position="145"/>
    </location>
</feature>
<accession>A0A0C2YWT9</accession>
<dbReference type="SUPFAM" id="SSF53092">
    <property type="entry name" value="Creatinase/prolidase N-terminal domain"/>
    <property type="match status" value="2"/>
</dbReference>
<dbReference type="Pfam" id="PF01321">
    <property type="entry name" value="Creatinase_N"/>
    <property type="match status" value="1"/>
</dbReference>
<gene>
    <name evidence="7" type="ORF">CCC_03348</name>
</gene>
<comment type="caution">
    <text evidence="7">The sequence shown here is derived from an EMBL/GenBank/DDBJ whole genome shotgun (WGS) entry which is preliminary data.</text>
</comment>
<dbReference type="PANTHER" id="PTHR43763">
    <property type="entry name" value="XAA-PRO AMINOPEPTIDASE 1"/>
    <property type="match status" value="1"/>
</dbReference>
<sequence length="605" mass="65596">MVMSQPQSSAVFSDRLAALRRELERRNLSGFVVPRADQHQGEYVPPSAQRLAWLTGFTGSAGSAVVLGGKAAIFVDGRYTLQVVSEVDTVLFTPQHLTEMPPHCWLADVLSKGDRLGFDPWLHTHDQIQTLTNTCERAGASLVPCPDNPLDAVWTDRPAAPATPIVDHPECFAGRSGEDKRSDIAAELSREHLDAAVLSAPESLAWLLNIRADDVAYTPLPLGFAIIRADSSVDVFVEPGRVPVSLRSQWGDEVRVTEPAGFEAALRLLGREAKRVRLDSTSAPFQVWETLRAAGAKVEAGADPCALPRACKNSVEMAGTRAAHHRDAIAMVRFLSWLEDATRRGTVDEMAAADALEGFRSRGEHFRGLSFPTISGAGPNGAIVHYHSTPKTNRPLAAGDLYLVDSGGQYLDGTTDITRTVLIGGPAPMEARRRFTLVLKGHIALARAVFPTGTTGSQLDVLARQALWSEGLDYDHGTGHGVGSFLSVHEGPQRISKLGNTVPLKAGMILSNEPGYYKPDDYGIRIENLVLVTQSPAPAGAERELMGFETLTLVPIDRALVDAELLDAGEREWLNAYHARVRGALMPRLDDAAERDWLERATAEL</sequence>
<evidence type="ECO:0000313" key="8">
    <source>
        <dbReference type="Proteomes" id="UP000031971"/>
    </source>
</evidence>
<proteinExistence type="inferred from homology"/>
<dbReference type="AlphaFoldDB" id="A0A0C2YWT9"/>
<dbReference type="Proteomes" id="UP000031971">
    <property type="component" value="Unassembled WGS sequence"/>
</dbReference>
<dbReference type="InterPro" id="IPR000587">
    <property type="entry name" value="Creatinase_N"/>
</dbReference>
<dbReference type="InterPro" id="IPR050422">
    <property type="entry name" value="X-Pro_aminopeptidase_P"/>
</dbReference>
<dbReference type="Pfam" id="PF16188">
    <property type="entry name" value="Peptidase_M24_C"/>
    <property type="match status" value="1"/>
</dbReference>
<keyword evidence="2" id="KW-0479">Metal-binding</keyword>
<dbReference type="InterPro" id="IPR033740">
    <property type="entry name" value="Pept_M24B"/>
</dbReference>
<dbReference type="InterPro" id="IPR029149">
    <property type="entry name" value="Creatin/AminoP/Spt16_N"/>
</dbReference>
<dbReference type="Pfam" id="PF00557">
    <property type="entry name" value="Peptidase_M24"/>
    <property type="match status" value="1"/>
</dbReference>
<comment type="similarity">
    <text evidence="1">Belongs to the peptidase M24B family.</text>
</comment>
<dbReference type="FunFam" id="3.90.230.10:FF:000009">
    <property type="entry name" value="xaa-Pro aminopeptidase 2"/>
    <property type="match status" value="1"/>
</dbReference>
<evidence type="ECO:0000259" key="4">
    <source>
        <dbReference type="Pfam" id="PF00557"/>
    </source>
</evidence>
<protein>
    <submittedName>
        <fullName evidence="7">Xaa-Pro aminopeptidase</fullName>
    </submittedName>
</protein>
<evidence type="ECO:0000259" key="5">
    <source>
        <dbReference type="Pfam" id="PF01321"/>
    </source>
</evidence>
<feature type="domain" description="Peptidase M24" evidence="4">
    <location>
        <begin position="320"/>
        <end position="534"/>
    </location>
</feature>
<evidence type="ECO:0000256" key="2">
    <source>
        <dbReference type="ARBA" id="ARBA00022723"/>
    </source>
</evidence>
<dbReference type="InterPro" id="IPR000994">
    <property type="entry name" value="Pept_M24"/>
</dbReference>
<evidence type="ECO:0000313" key="7">
    <source>
        <dbReference type="EMBL" id="KIL99130.1"/>
    </source>
</evidence>
<evidence type="ECO:0000256" key="1">
    <source>
        <dbReference type="ARBA" id="ARBA00008766"/>
    </source>
</evidence>
<name>A0A0C2YWT9_PARME</name>
<organism evidence="7 8">
    <name type="scientific">Paramagnetospirillum magnetotacticum MS-1</name>
    <dbReference type="NCBI Taxonomy" id="272627"/>
    <lineage>
        <taxon>Bacteria</taxon>
        <taxon>Pseudomonadati</taxon>
        <taxon>Pseudomonadota</taxon>
        <taxon>Alphaproteobacteria</taxon>
        <taxon>Rhodospirillales</taxon>
        <taxon>Magnetospirillaceae</taxon>
        <taxon>Paramagnetospirillum</taxon>
    </lineage>
</organism>
<evidence type="ECO:0000256" key="3">
    <source>
        <dbReference type="ARBA" id="ARBA00022801"/>
    </source>
</evidence>
<dbReference type="Pfam" id="PF16189">
    <property type="entry name" value="Creatinase_N_2"/>
    <property type="match status" value="1"/>
</dbReference>